<protein>
    <submittedName>
        <fullName evidence="6">GBD/FH3 domain-containing protein</fullName>
    </submittedName>
</protein>
<keyword evidence="5" id="KW-1185">Reference proteome</keyword>
<evidence type="ECO:0000256" key="1">
    <source>
        <dbReference type="SAM" id="Coils"/>
    </source>
</evidence>
<feature type="domain" description="FH2" evidence="4">
    <location>
        <begin position="488"/>
        <end position="911"/>
    </location>
</feature>
<dbReference type="Pfam" id="PF06367">
    <property type="entry name" value="Drf_FH3"/>
    <property type="match status" value="1"/>
</dbReference>
<dbReference type="InterPro" id="IPR015425">
    <property type="entry name" value="FH2_Formin"/>
</dbReference>
<dbReference type="Gene3D" id="1.10.238.150">
    <property type="entry name" value="Formin, FH3 diaphanous domain"/>
    <property type="match status" value="1"/>
</dbReference>
<dbReference type="InterPro" id="IPR010472">
    <property type="entry name" value="FH3_dom"/>
</dbReference>
<organism evidence="5 6">
    <name type="scientific">Syphacia muris</name>
    <dbReference type="NCBI Taxonomy" id="451379"/>
    <lineage>
        <taxon>Eukaryota</taxon>
        <taxon>Metazoa</taxon>
        <taxon>Ecdysozoa</taxon>
        <taxon>Nematoda</taxon>
        <taxon>Chromadorea</taxon>
        <taxon>Rhabditida</taxon>
        <taxon>Spirurina</taxon>
        <taxon>Oxyuridomorpha</taxon>
        <taxon>Oxyuroidea</taxon>
        <taxon>Oxyuridae</taxon>
        <taxon>Syphacia</taxon>
    </lineage>
</organism>
<feature type="coiled-coil region" evidence="1">
    <location>
        <begin position="757"/>
        <end position="791"/>
    </location>
</feature>
<dbReference type="PROSITE" id="PS51232">
    <property type="entry name" value="GBD_FH3"/>
    <property type="match status" value="1"/>
</dbReference>
<dbReference type="InterPro" id="IPR051425">
    <property type="entry name" value="Formin_Homology"/>
</dbReference>
<dbReference type="GO" id="GO:0030838">
    <property type="term" value="P:positive regulation of actin filament polymerization"/>
    <property type="evidence" value="ECO:0007669"/>
    <property type="project" value="TreeGrafter"/>
</dbReference>
<evidence type="ECO:0000313" key="5">
    <source>
        <dbReference type="Proteomes" id="UP000046393"/>
    </source>
</evidence>
<dbReference type="Pfam" id="PF06371">
    <property type="entry name" value="Drf_GBD"/>
    <property type="match status" value="1"/>
</dbReference>
<name>A0A158R3X5_9BILA</name>
<dbReference type="InterPro" id="IPR016024">
    <property type="entry name" value="ARM-type_fold"/>
</dbReference>
<proteinExistence type="predicted"/>
<dbReference type="SUPFAM" id="SSF48371">
    <property type="entry name" value="ARM repeat"/>
    <property type="match status" value="1"/>
</dbReference>
<dbReference type="GO" id="GO:0030036">
    <property type="term" value="P:actin cytoskeleton organization"/>
    <property type="evidence" value="ECO:0007669"/>
    <property type="project" value="InterPro"/>
</dbReference>
<dbReference type="InterPro" id="IPR042201">
    <property type="entry name" value="FH2_Formin_sf"/>
</dbReference>
<dbReference type="STRING" id="451379.A0A158R3X5"/>
<dbReference type="PROSITE" id="PS51444">
    <property type="entry name" value="FH2"/>
    <property type="match status" value="1"/>
</dbReference>
<dbReference type="PANTHER" id="PTHR45725">
    <property type="entry name" value="FORMIN HOMOLOGY 2 FAMILY MEMBER"/>
    <property type="match status" value="1"/>
</dbReference>
<dbReference type="SMART" id="SM00498">
    <property type="entry name" value="FH2"/>
    <property type="match status" value="1"/>
</dbReference>
<accession>A0A158R3X5</accession>
<evidence type="ECO:0000259" key="3">
    <source>
        <dbReference type="PROSITE" id="PS51232"/>
    </source>
</evidence>
<dbReference type="InterPro" id="IPR010473">
    <property type="entry name" value="GTPase-bd"/>
</dbReference>
<dbReference type="InterPro" id="IPR011989">
    <property type="entry name" value="ARM-like"/>
</dbReference>
<dbReference type="InterPro" id="IPR014768">
    <property type="entry name" value="GBD/FH3_dom"/>
</dbReference>
<dbReference type="SUPFAM" id="SSF101447">
    <property type="entry name" value="Formin homology 2 domain (FH2 domain)"/>
    <property type="match status" value="1"/>
</dbReference>
<feature type="coiled-coil region" evidence="1">
    <location>
        <begin position="386"/>
        <end position="420"/>
    </location>
</feature>
<dbReference type="SMART" id="SM01139">
    <property type="entry name" value="Drf_FH3"/>
    <property type="match status" value="1"/>
</dbReference>
<sequence length="951" mass="108996">MFETRQKCLKYKISFQAELDLTPEQEKMLYDQPIEKKRLMLTEQNIVRNKYEIGDFKSCDEYIYILKSLENNFLEDDITLTTLDALAVSLRTQSHSFVQKFVETGGVTCLESLLNHCRNRSGRDAQAATILQSFKALLNSSVGRSAVLSSSSVLSAVASSLYFHYVKCKILCFEILAGICLIPDGHQKVLYALTNVSEVLGERTRFQTVVNDLHRKYRSERNTQRVRTAAMSLINALLSTGPAETSLEVRLHLRVEFLMLGLQSVVEKLRDSSSSVLNDHLDFFEMSRQDDEQHFLRSGTSTPVDLENACDITDLLVHRLDSTLALPHFISLLQHLLLVPIDGKNIYVWKFFDILLQQLSLQMKLNQNLDVQQPTISFDVNEIISRMHTQEDYENLEKMYKNLEEELRRERTNVLELQNRLCDSDSHSVYSRTSIDSSPSDPRQSPSPNLLSPVTQTITQHIAPPPPPPIPKIDHMVISGLNIKDSVKKSVPKPLGLLKTLNWTVIPNDRIPGTVWEKIDDEKLYQQMDLQEICLNFAINKSSEDAESVSETLKRRFRNDTTISVIESRRAQNCTIMLSKLRLSNKQIKRAVLSMDEYGELPRDMIEQMLKFLPTKEEVQQIQSVVEKYKTPTVLAVADRFLFEISNIPRYEQRLRCLHIICTFRERLDDVAKSMQAVANASVSVASSKRLRTLLSVVLAIGNYLNYEKRNGNASGFMLISLRELSDVKNTLRADRNLLHYIIELIEHKYPDVLRFKRDLSNVYDAARQSRVEIEQELNALRKSIATVTEELKNGEAVKALNAAEAVADTESPNSADATDHSADRFLPTLRNFHNTAKGEFANAEKLFEEMNKKFASCVKHYGEEATKCSPDEFFGVFSKFLNSFTECHHQLWQERENIERIKKQTIAPKKNDNRGRDFDQLVTALQSGEIFFEELSRLRSSYRSRKKPKK</sequence>
<dbReference type="Gene3D" id="1.25.10.10">
    <property type="entry name" value="Leucine-rich Repeat Variant"/>
    <property type="match status" value="1"/>
</dbReference>
<reference evidence="6" key="1">
    <citation type="submission" date="2016-04" db="UniProtKB">
        <authorList>
            <consortium name="WormBaseParasite"/>
        </authorList>
    </citation>
    <scope>IDENTIFICATION</scope>
</reference>
<feature type="domain" description="GBD/FH3" evidence="3">
    <location>
        <begin position="1"/>
        <end position="367"/>
    </location>
</feature>
<keyword evidence="1" id="KW-0175">Coiled coil</keyword>
<evidence type="ECO:0000256" key="2">
    <source>
        <dbReference type="SAM" id="MobiDB-lite"/>
    </source>
</evidence>
<dbReference type="Gene3D" id="1.20.58.2220">
    <property type="entry name" value="Formin, FH2 domain"/>
    <property type="match status" value="1"/>
</dbReference>
<dbReference type="SMART" id="SM01140">
    <property type="entry name" value="Drf_GBD"/>
    <property type="match status" value="1"/>
</dbReference>
<dbReference type="GO" id="GO:0031267">
    <property type="term" value="F:small GTPase binding"/>
    <property type="evidence" value="ECO:0007669"/>
    <property type="project" value="InterPro"/>
</dbReference>
<evidence type="ECO:0000259" key="4">
    <source>
        <dbReference type="PROSITE" id="PS51444"/>
    </source>
</evidence>
<feature type="compositionally biased region" description="Low complexity" evidence="2">
    <location>
        <begin position="434"/>
        <end position="448"/>
    </location>
</feature>
<dbReference type="Pfam" id="PF02181">
    <property type="entry name" value="FH2"/>
    <property type="match status" value="1"/>
</dbReference>
<dbReference type="Proteomes" id="UP000046393">
    <property type="component" value="Unplaced"/>
</dbReference>
<dbReference type="GO" id="GO:0003779">
    <property type="term" value="F:actin binding"/>
    <property type="evidence" value="ECO:0007669"/>
    <property type="project" value="InterPro"/>
</dbReference>
<evidence type="ECO:0000313" key="6">
    <source>
        <dbReference type="WBParaSite" id="SMUV_0000067701-mRNA-1"/>
    </source>
</evidence>
<dbReference type="AlphaFoldDB" id="A0A158R3X5"/>
<dbReference type="PANTHER" id="PTHR45725:SF1">
    <property type="entry name" value="DISHEVELLED ASSOCIATED ACTIVATOR OF MORPHOGENESIS, ISOFORM D"/>
    <property type="match status" value="1"/>
</dbReference>
<dbReference type="WBParaSite" id="SMUV_0000067701-mRNA-1">
    <property type="protein sequence ID" value="SMUV_0000067701-mRNA-1"/>
    <property type="gene ID" value="SMUV_0000067701"/>
</dbReference>
<feature type="region of interest" description="Disordered" evidence="2">
    <location>
        <begin position="428"/>
        <end position="452"/>
    </location>
</feature>